<reference evidence="2" key="1">
    <citation type="journal article" date="2019" name="Int. J. Syst. Evol. Microbiol.">
        <title>The Global Catalogue of Microorganisms (GCM) 10K type strain sequencing project: providing services to taxonomists for standard genome sequencing and annotation.</title>
        <authorList>
            <consortium name="The Broad Institute Genomics Platform"/>
            <consortium name="The Broad Institute Genome Sequencing Center for Infectious Disease"/>
            <person name="Wu L."/>
            <person name="Ma J."/>
        </authorList>
    </citation>
    <scope>NUCLEOTIDE SEQUENCE [LARGE SCALE GENOMIC DNA]</scope>
    <source>
        <strain evidence="2">JCM 3399</strain>
    </source>
</reference>
<protein>
    <submittedName>
        <fullName evidence="1">Uncharacterized protein</fullName>
    </submittedName>
</protein>
<comment type="caution">
    <text evidence="1">The sequence shown here is derived from an EMBL/GenBank/DDBJ whole genome shotgun (WGS) entry which is preliminary data.</text>
</comment>
<evidence type="ECO:0000313" key="2">
    <source>
        <dbReference type="Proteomes" id="UP000654471"/>
    </source>
</evidence>
<dbReference type="Proteomes" id="UP000654471">
    <property type="component" value="Unassembled WGS sequence"/>
</dbReference>
<proteinExistence type="predicted"/>
<dbReference type="EMBL" id="BMRP01000044">
    <property type="protein sequence ID" value="GGU94012.1"/>
    <property type="molecule type" value="Genomic_DNA"/>
</dbReference>
<gene>
    <name evidence="1" type="ORF">GCM10010211_71340</name>
</gene>
<accession>A0ABQ2VKU2</accession>
<organism evidence="1 2">
    <name type="scientific">Streptomyces albospinus</name>
    <dbReference type="NCBI Taxonomy" id="285515"/>
    <lineage>
        <taxon>Bacteria</taxon>
        <taxon>Bacillati</taxon>
        <taxon>Actinomycetota</taxon>
        <taxon>Actinomycetes</taxon>
        <taxon>Kitasatosporales</taxon>
        <taxon>Streptomycetaceae</taxon>
        <taxon>Streptomyces</taxon>
    </lineage>
</organism>
<sequence>MPDPVRARVGRPPAGPGLAIGVLVPAAALGPLSARVVLEVERPELVHAKHDFGLAVLGYDLAIGDRVEVHDPGLLGGVVGVA</sequence>
<evidence type="ECO:0000313" key="1">
    <source>
        <dbReference type="EMBL" id="GGU94012.1"/>
    </source>
</evidence>
<name>A0ABQ2VKU2_9ACTN</name>
<keyword evidence="2" id="KW-1185">Reference proteome</keyword>